<dbReference type="Proteomes" id="UP000568109">
    <property type="component" value="Unassembled WGS sequence"/>
</dbReference>
<name>A0A851HCJ9_9MOLU</name>
<organism evidence="2 3">
    <name type="scientific">Candidatus Phytoplasma pruni</name>
    <dbReference type="NCBI Taxonomy" id="479893"/>
    <lineage>
        <taxon>Bacteria</taxon>
        <taxon>Bacillati</taxon>
        <taxon>Mycoplasmatota</taxon>
        <taxon>Mollicutes</taxon>
        <taxon>Acholeplasmatales</taxon>
        <taxon>Acholeplasmataceae</taxon>
        <taxon>Candidatus Phytoplasma</taxon>
        <taxon>16SrIII (X-disease group)</taxon>
    </lineage>
</organism>
<dbReference type="AlphaFoldDB" id="A0A851HCJ9"/>
<dbReference type="EMBL" id="JABUOH010000043">
    <property type="protein sequence ID" value="NWN45781.1"/>
    <property type="molecule type" value="Genomic_DNA"/>
</dbReference>
<gene>
    <name evidence="2" type="ORF">HR065_01610</name>
</gene>
<accession>A0A851HCJ9</accession>
<keyword evidence="1" id="KW-0472">Membrane</keyword>
<evidence type="ECO:0000313" key="3">
    <source>
        <dbReference type="Proteomes" id="UP000568109"/>
    </source>
</evidence>
<feature type="transmembrane region" description="Helical" evidence="1">
    <location>
        <begin position="52"/>
        <end position="70"/>
    </location>
</feature>
<reference evidence="2 3" key="1">
    <citation type="submission" date="2020-06" db="EMBL/GenBank/DDBJ databases">
        <title>Draft genome sequence of Candidatus Phytoplasma pruni (X-disease group, subgroup 16SrIII-B) strain ChTDIII from Argentina.</title>
        <authorList>
            <person name="Fernandez F.D."/>
            <person name="Zuebert C."/>
            <person name="Huettel B."/>
            <person name="Kube M."/>
            <person name="Conci L.R."/>
        </authorList>
    </citation>
    <scope>NUCLEOTIDE SEQUENCE [LARGE SCALE GENOMIC DNA]</scope>
    <source>
        <strain evidence="2 3">ChTDIII</strain>
    </source>
</reference>
<dbReference type="RefSeq" id="WP_178734177.1">
    <property type="nucleotide sequence ID" value="NZ_JABUOH010000043.1"/>
</dbReference>
<feature type="transmembrane region" description="Helical" evidence="1">
    <location>
        <begin position="22"/>
        <end position="40"/>
    </location>
</feature>
<keyword evidence="1" id="KW-1133">Transmembrane helix</keyword>
<keyword evidence="3" id="KW-1185">Reference proteome</keyword>
<sequence>MSYKNKEEKYANPLFKIIKQEYSLINIFLIVFTMVFMGVFGDFMKQDQEKTLYKVLFGSALLVFLLSVVLFMRQATKGMKAVSLPTGTQIFFQIIQVLIFILILVTMNKYFEILYKDYIYKCREYFQHK</sequence>
<feature type="transmembrane region" description="Helical" evidence="1">
    <location>
        <begin position="90"/>
        <end position="111"/>
    </location>
</feature>
<proteinExistence type="predicted"/>
<keyword evidence="1" id="KW-0812">Transmembrane</keyword>
<protein>
    <recommendedName>
        <fullName evidence="4">Preprotein translocase subunit SecE</fullName>
    </recommendedName>
</protein>
<evidence type="ECO:0008006" key="4">
    <source>
        <dbReference type="Google" id="ProtNLM"/>
    </source>
</evidence>
<evidence type="ECO:0000256" key="1">
    <source>
        <dbReference type="SAM" id="Phobius"/>
    </source>
</evidence>
<comment type="caution">
    <text evidence="2">The sequence shown here is derived from an EMBL/GenBank/DDBJ whole genome shotgun (WGS) entry which is preliminary data.</text>
</comment>
<evidence type="ECO:0000313" key="2">
    <source>
        <dbReference type="EMBL" id="NWN45781.1"/>
    </source>
</evidence>